<evidence type="ECO:0000256" key="2">
    <source>
        <dbReference type="PROSITE-ProRule" id="PRU00335"/>
    </source>
</evidence>
<dbReference type="GO" id="GO:0003700">
    <property type="term" value="F:DNA-binding transcription factor activity"/>
    <property type="evidence" value="ECO:0007669"/>
    <property type="project" value="TreeGrafter"/>
</dbReference>
<gene>
    <name evidence="4" type="ORF">FB556_0562</name>
</gene>
<feature type="DNA-binding region" description="H-T-H motif" evidence="2">
    <location>
        <begin position="44"/>
        <end position="63"/>
    </location>
</feature>
<feature type="domain" description="HTH tetR-type" evidence="3">
    <location>
        <begin position="20"/>
        <end position="81"/>
    </location>
</feature>
<evidence type="ECO:0000256" key="1">
    <source>
        <dbReference type="ARBA" id="ARBA00023125"/>
    </source>
</evidence>
<dbReference type="InterPro" id="IPR001647">
    <property type="entry name" value="HTH_TetR"/>
</dbReference>
<dbReference type="Proteomes" id="UP000319746">
    <property type="component" value="Unassembled WGS sequence"/>
</dbReference>
<protein>
    <submittedName>
        <fullName evidence="4">TetR family transcriptional regulator</fullName>
    </submittedName>
</protein>
<dbReference type="PROSITE" id="PS50977">
    <property type="entry name" value="HTH_TETR_2"/>
    <property type="match status" value="1"/>
</dbReference>
<dbReference type="PANTHER" id="PTHR30055">
    <property type="entry name" value="HTH-TYPE TRANSCRIPTIONAL REGULATOR RUTR"/>
    <property type="match status" value="1"/>
</dbReference>
<dbReference type="InterPro" id="IPR050109">
    <property type="entry name" value="HTH-type_TetR-like_transc_reg"/>
</dbReference>
<dbReference type="EMBL" id="VFOU01000001">
    <property type="protein sequence ID" value="TQL74111.1"/>
    <property type="molecule type" value="Genomic_DNA"/>
</dbReference>
<evidence type="ECO:0000259" key="3">
    <source>
        <dbReference type="PROSITE" id="PS50977"/>
    </source>
</evidence>
<dbReference type="AlphaFoldDB" id="A0A543ANF2"/>
<keyword evidence="1 2" id="KW-0238">DNA-binding</keyword>
<dbReference type="RefSeq" id="WP_141864521.1">
    <property type="nucleotide sequence ID" value="NZ_BAABAN010000016.1"/>
</dbReference>
<evidence type="ECO:0000313" key="5">
    <source>
        <dbReference type="Proteomes" id="UP000319746"/>
    </source>
</evidence>
<name>A0A543ANF2_9MICC</name>
<dbReference type="InterPro" id="IPR009057">
    <property type="entry name" value="Homeodomain-like_sf"/>
</dbReference>
<dbReference type="SUPFAM" id="SSF46689">
    <property type="entry name" value="Homeodomain-like"/>
    <property type="match status" value="1"/>
</dbReference>
<organism evidence="4 5">
    <name type="scientific">Enteractinococcus coprophilus</name>
    <dbReference type="NCBI Taxonomy" id="1027633"/>
    <lineage>
        <taxon>Bacteria</taxon>
        <taxon>Bacillati</taxon>
        <taxon>Actinomycetota</taxon>
        <taxon>Actinomycetes</taxon>
        <taxon>Micrococcales</taxon>
        <taxon>Micrococcaceae</taxon>
    </lineage>
</organism>
<accession>A0A543ANF2</accession>
<reference evidence="4 5" key="1">
    <citation type="submission" date="2019-06" db="EMBL/GenBank/DDBJ databases">
        <title>Sequencing the genomes of 1000 actinobacteria strains.</title>
        <authorList>
            <person name="Klenk H.-P."/>
        </authorList>
    </citation>
    <scope>NUCLEOTIDE SEQUENCE [LARGE SCALE GENOMIC DNA]</scope>
    <source>
        <strain evidence="4 5">DSM 24083</strain>
    </source>
</reference>
<dbReference type="Gene3D" id="1.10.357.10">
    <property type="entry name" value="Tetracycline Repressor, domain 2"/>
    <property type="match status" value="1"/>
</dbReference>
<evidence type="ECO:0000313" key="4">
    <source>
        <dbReference type="EMBL" id="TQL74111.1"/>
    </source>
</evidence>
<comment type="caution">
    <text evidence="4">The sequence shown here is derived from an EMBL/GenBank/DDBJ whole genome shotgun (WGS) entry which is preliminary data.</text>
</comment>
<dbReference type="GO" id="GO:0000976">
    <property type="term" value="F:transcription cis-regulatory region binding"/>
    <property type="evidence" value="ECO:0007669"/>
    <property type="project" value="TreeGrafter"/>
</dbReference>
<dbReference type="OrthoDB" id="3784817at2"/>
<keyword evidence="5" id="KW-1185">Reference proteome</keyword>
<proteinExistence type="predicted"/>
<dbReference type="PANTHER" id="PTHR30055:SF226">
    <property type="entry name" value="HTH-TYPE TRANSCRIPTIONAL REGULATOR PKSA"/>
    <property type="match status" value="1"/>
</dbReference>
<dbReference type="Pfam" id="PF00440">
    <property type="entry name" value="TetR_N"/>
    <property type="match status" value="1"/>
</dbReference>
<sequence>MMAVTSELEGVDGSVNPRAERSRTALIVAVTEALDKGQPGETFSVAEISRAAGVSRPTLYQHFGDLPSLMRAAALVRLESLFDTVPSLQPPHTVSWATAATKVLQALLQELEHRRAFYLAILDSTAGRDVREDVIEFLASRIINVPTLGSVIKKAESTAAGLREHAMFLGAGALWRTERWLRDNDPEPASQLARRLSHILATAGGMQDV</sequence>